<keyword evidence="3 7" id="KW-1003">Cell membrane</keyword>
<evidence type="ECO:0000256" key="5">
    <source>
        <dbReference type="ARBA" id="ARBA00022989"/>
    </source>
</evidence>
<comment type="subcellular location">
    <subcellularLocation>
        <location evidence="1 7">Cell membrane</location>
        <topology evidence="1 7">Multi-pass membrane protein</topology>
    </subcellularLocation>
</comment>
<evidence type="ECO:0000256" key="7">
    <source>
        <dbReference type="RuleBase" id="RU366058"/>
    </source>
</evidence>
<dbReference type="PANTHER" id="PTHR12677">
    <property type="entry name" value="GOLGI APPARATUS MEMBRANE PROTEIN TVP38-RELATED"/>
    <property type="match status" value="1"/>
</dbReference>
<dbReference type="EMBL" id="CADCVV010000069">
    <property type="protein sequence ID" value="CAA9494379.1"/>
    <property type="molecule type" value="Genomic_DNA"/>
</dbReference>
<dbReference type="AlphaFoldDB" id="A0A6J4SKV8"/>
<evidence type="ECO:0000256" key="1">
    <source>
        <dbReference type="ARBA" id="ARBA00004651"/>
    </source>
</evidence>
<dbReference type="Pfam" id="PF09335">
    <property type="entry name" value="VTT_dom"/>
    <property type="match status" value="1"/>
</dbReference>
<feature type="transmembrane region" description="Helical" evidence="7">
    <location>
        <begin position="84"/>
        <end position="104"/>
    </location>
</feature>
<evidence type="ECO:0000259" key="8">
    <source>
        <dbReference type="Pfam" id="PF09335"/>
    </source>
</evidence>
<name>A0A6J4SKV8_9ACTN</name>
<dbReference type="PANTHER" id="PTHR12677:SF58">
    <property type="entry name" value="TVP38_TMEM64 FAMILY MEMBRANE PROTEIN RV0625C"/>
    <property type="match status" value="1"/>
</dbReference>
<evidence type="ECO:0000256" key="2">
    <source>
        <dbReference type="ARBA" id="ARBA00008640"/>
    </source>
</evidence>
<evidence type="ECO:0000256" key="3">
    <source>
        <dbReference type="ARBA" id="ARBA00022475"/>
    </source>
</evidence>
<protein>
    <recommendedName>
        <fullName evidence="7">TVP38/TMEM64 family membrane protein</fullName>
    </recommendedName>
</protein>
<sequence>MRPGSGGSVLSRLRVGPRTRLALLLLVLLGLFLLVADRAPSPERVRALIEPFGAAGPLVFLLAATALHASFVPGPLLAGASGLLFGPVLGTAVTLTGSVISALVELTVGRRAGRAGMDRIGGSRYQALSSWLERHGFAAVVILRLAPVLPDAPVSYAAGLSRVRSWQIAAGTAVGAAPRAFAYTALGGSLANLNSPLAYVAVGVIVVAGLAGAVAIRWQVRRSRDAAAALRELER</sequence>
<evidence type="ECO:0000313" key="9">
    <source>
        <dbReference type="EMBL" id="CAA9494379.1"/>
    </source>
</evidence>
<comment type="similarity">
    <text evidence="2 7">Belongs to the TVP38/TMEM64 family.</text>
</comment>
<proteinExistence type="inferred from homology"/>
<feature type="domain" description="VTT" evidence="8">
    <location>
        <begin position="72"/>
        <end position="187"/>
    </location>
</feature>
<accession>A0A6J4SKV8</accession>
<gene>
    <name evidence="9" type="ORF">AVDCRST_MAG17-974</name>
</gene>
<keyword evidence="4 7" id="KW-0812">Transmembrane</keyword>
<dbReference type="GO" id="GO:0005886">
    <property type="term" value="C:plasma membrane"/>
    <property type="evidence" value="ECO:0007669"/>
    <property type="project" value="UniProtKB-SubCell"/>
</dbReference>
<feature type="transmembrane region" description="Helical" evidence="7">
    <location>
        <begin position="197"/>
        <end position="216"/>
    </location>
</feature>
<keyword evidence="5 7" id="KW-1133">Transmembrane helix</keyword>
<evidence type="ECO:0000256" key="4">
    <source>
        <dbReference type="ARBA" id="ARBA00022692"/>
    </source>
</evidence>
<comment type="caution">
    <text evidence="7">Lacks conserved residue(s) required for the propagation of feature annotation.</text>
</comment>
<dbReference type="InterPro" id="IPR015414">
    <property type="entry name" value="TMEM64"/>
</dbReference>
<organism evidence="9">
    <name type="scientific">uncultured Solirubrobacterales bacterium</name>
    <dbReference type="NCBI Taxonomy" id="768556"/>
    <lineage>
        <taxon>Bacteria</taxon>
        <taxon>Bacillati</taxon>
        <taxon>Actinomycetota</taxon>
        <taxon>Thermoleophilia</taxon>
        <taxon>Solirubrobacterales</taxon>
        <taxon>environmental samples</taxon>
    </lineage>
</organism>
<keyword evidence="6 7" id="KW-0472">Membrane</keyword>
<reference evidence="9" key="1">
    <citation type="submission" date="2020-02" db="EMBL/GenBank/DDBJ databases">
        <authorList>
            <person name="Meier V. D."/>
        </authorList>
    </citation>
    <scope>NUCLEOTIDE SEQUENCE</scope>
    <source>
        <strain evidence="9">AVDCRST_MAG17</strain>
    </source>
</reference>
<evidence type="ECO:0000256" key="6">
    <source>
        <dbReference type="ARBA" id="ARBA00023136"/>
    </source>
</evidence>
<dbReference type="InterPro" id="IPR032816">
    <property type="entry name" value="VTT_dom"/>
</dbReference>
<feature type="transmembrane region" description="Helical" evidence="7">
    <location>
        <begin position="54"/>
        <end position="72"/>
    </location>
</feature>